<evidence type="ECO:0000313" key="4">
    <source>
        <dbReference type="EMBL" id="CEN27776.1"/>
    </source>
</evidence>
<dbReference type="GO" id="GO:0003677">
    <property type="term" value="F:DNA binding"/>
    <property type="evidence" value="ECO:0007669"/>
    <property type="project" value="UniProtKB-UniRule"/>
</dbReference>
<accession>A0A0D6DVL4</accession>
<feature type="domain" description="HTH tetR-type" evidence="3">
    <location>
        <begin position="6"/>
        <end position="66"/>
    </location>
</feature>
<proteinExistence type="predicted"/>
<dbReference type="SUPFAM" id="SSF46689">
    <property type="entry name" value="Homeodomain-like"/>
    <property type="match status" value="1"/>
</dbReference>
<dbReference type="EMBL" id="LN774769">
    <property type="protein sequence ID" value="CEN27776.1"/>
    <property type="molecule type" value="Genomic_DNA"/>
</dbReference>
<sequence>MARNKTIFKEDILEAAQQFLIEKSVKELTARALSKYMNISTQPLYAEFQNMNALRTELFDTIYDKLENELLVKQTHEDPIINLSLNYISFACKNPKLFGTIYLEKNGSTNTSINDFSYNLFRRIIKDSPVYSKLTEEQVHRLLTGTWVFSTGFANLIASGNISSTETEIITFLKATIHDVLKTQIVK</sequence>
<dbReference type="HOGENOM" id="CLU_100170_0_0_9"/>
<reference evidence="5" key="1">
    <citation type="submission" date="2015-01" db="EMBL/GenBank/DDBJ databases">
        <authorList>
            <person name="Andreevskaya M."/>
        </authorList>
    </citation>
    <scope>NUCLEOTIDE SEQUENCE [LARGE SCALE GENOMIC DNA]</scope>
    <source>
        <strain evidence="5">MKFS47</strain>
    </source>
</reference>
<protein>
    <submittedName>
        <fullName evidence="4">Transcriptional regulator, TetR family</fullName>
    </submittedName>
</protein>
<dbReference type="STRING" id="1364.LP2241_20225"/>
<dbReference type="KEGG" id="lpk:LACPI_0576"/>
<dbReference type="SUPFAM" id="SSF48498">
    <property type="entry name" value="Tetracyclin repressor-like, C-terminal domain"/>
    <property type="match status" value="1"/>
</dbReference>
<dbReference type="PROSITE" id="PS50977">
    <property type="entry name" value="HTH_TETR_2"/>
    <property type="match status" value="1"/>
</dbReference>
<organism evidence="4 5">
    <name type="scientific">Pseudolactococcus piscium MKFS47</name>
    <dbReference type="NCBI Taxonomy" id="297352"/>
    <lineage>
        <taxon>Bacteria</taxon>
        <taxon>Bacillati</taxon>
        <taxon>Bacillota</taxon>
        <taxon>Bacilli</taxon>
        <taxon>Lactobacillales</taxon>
        <taxon>Streptococcaceae</taxon>
        <taxon>Pseudolactococcus</taxon>
    </lineage>
</organism>
<dbReference type="InterPro" id="IPR036271">
    <property type="entry name" value="Tet_transcr_reg_TetR-rel_C_sf"/>
</dbReference>
<gene>
    <name evidence="4" type="ORF">LACPI_0576</name>
</gene>
<evidence type="ECO:0000256" key="1">
    <source>
        <dbReference type="ARBA" id="ARBA00023125"/>
    </source>
</evidence>
<dbReference type="AlphaFoldDB" id="A0A0D6DVL4"/>
<evidence type="ECO:0000256" key="2">
    <source>
        <dbReference type="PROSITE-ProRule" id="PRU00335"/>
    </source>
</evidence>
<evidence type="ECO:0000313" key="5">
    <source>
        <dbReference type="Proteomes" id="UP000033166"/>
    </source>
</evidence>
<dbReference type="RefSeq" id="WP_047915011.1">
    <property type="nucleotide sequence ID" value="NZ_LN774769.1"/>
</dbReference>
<dbReference type="InterPro" id="IPR009057">
    <property type="entry name" value="Homeodomain-like_sf"/>
</dbReference>
<dbReference type="Proteomes" id="UP000033166">
    <property type="component" value="Chromosome I"/>
</dbReference>
<evidence type="ECO:0000259" key="3">
    <source>
        <dbReference type="PROSITE" id="PS50977"/>
    </source>
</evidence>
<name>A0A0D6DVL4_9LACT</name>
<dbReference type="Gene3D" id="1.10.357.10">
    <property type="entry name" value="Tetracycline Repressor, domain 2"/>
    <property type="match status" value="1"/>
</dbReference>
<keyword evidence="1 2" id="KW-0238">DNA-binding</keyword>
<feature type="DNA-binding region" description="H-T-H motif" evidence="2">
    <location>
        <begin position="29"/>
        <end position="48"/>
    </location>
</feature>
<dbReference type="InterPro" id="IPR001647">
    <property type="entry name" value="HTH_TetR"/>
</dbReference>